<evidence type="ECO:0000256" key="1">
    <source>
        <dbReference type="ARBA" id="ARBA00004651"/>
    </source>
</evidence>
<dbReference type="GO" id="GO:0005886">
    <property type="term" value="C:plasma membrane"/>
    <property type="evidence" value="ECO:0007669"/>
    <property type="project" value="UniProtKB-SubCell"/>
</dbReference>
<keyword evidence="6 7" id="KW-0472">Membrane</keyword>
<dbReference type="PANTHER" id="PTHR43045">
    <property type="entry name" value="SHIKIMATE TRANSPORTER"/>
    <property type="match status" value="1"/>
</dbReference>
<feature type="transmembrane region" description="Helical" evidence="7">
    <location>
        <begin position="382"/>
        <end position="406"/>
    </location>
</feature>
<proteinExistence type="predicted"/>
<feature type="transmembrane region" description="Helical" evidence="7">
    <location>
        <begin position="99"/>
        <end position="117"/>
    </location>
</feature>
<reference evidence="9" key="1">
    <citation type="journal article" date="2014" name="Genome Announc.">
        <title>Draft Genome Sequence of Mycobacterium triplex DSM 44626.</title>
        <authorList>
            <person name="Sassi M."/>
            <person name="Croce O."/>
            <person name="Robert C."/>
            <person name="Raoult D."/>
            <person name="Drancourt M."/>
        </authorList>
    </citation>
    <scope>NUCLEOTIDE SEQUENCE [LARGE SCALE GENOMIC DNA]</scope>
    <source>
        <strain evidence="9">DSM 44626</strain>
    </source>
</reference>
<evidence type="ECO:0000256" key="7">
    <source>
        <dbReference type="SAM" id="Phobius"/>
    </source>
</evidence>
<keyword evidence="3" id="KW-1003">Cell membrane</keyword>
<feature type="transmembrane region" description="Helical" evidence="7">
    <location>
        <begin position="255"/>
        <end position="278"/>
    </location>
</feature>
<feature type="domain" description="Major facilitator superfamily (MFS) profile" evidence="8">
    <location>
        <begin position="26"/>
        <end position="436"/>
    </location>
</feature>
<evidence type="ECO:0000313" key="9">
    <source>
        <dbReference type="EMBL" id="CDO90072.1"/>
    </source>
</evidence>
<dbReference type="Pfam" id="PF07690">
    <property type="entry name" value="MFS_1"/>
    <property type="match status" value="1"/>
</dbReference>
<name>A0A024K3C5_9MYCO</name>
<feature type="transmembrane region" description="Helical" evidence="7">
    <location>
        <begin position="290"/>
        <end position="309"/>
    </location>
</feature>
<organism evidence="9">
    <name type="scientific">Mycobacterium triplex</name>
    <dbReference type="NCBI Taxonomy" id="47839"/>
    <lineage>
        <taxon>Bacteria</taxon>
        <taxon>Bacillati</taxon>
        <taxon>Actinomycetota</taxon>
        <taxon>Actinomycetes</taxon>
        <taxon>Mycobacteriales</taxon>
        <taxon>Mycobacteriaceae</taxon>
        <taxon>Mycobacterium</taxon>
        <taxon>Mycobacterium simiae complex</taxon>
    </lineage>
</organism>
<dbReference type="InterPro" id="IPR036259">
    <property type="entry name" value="MFS_trans_sf"/>
</dbReference>
<feature type="transmembrane region" description="Helical" evidence="7">
    <location>
        <begin position="201"/>
        <end position="220"/>
    </location>
</feature>
<gene>
    <name evidence="9" type="ORF">BN973_04463</name>
</gene>
<feature type="transmembrane region" description="Helical" evidence="7">
    <location>
        <begin position="165"/>
        <end position="189"/>
    </location>
</feature>
<dbReference type="AlphaFoldDB" id="A0A024K3C5"/>
<evidence type="ECO:0000256" key="3">
    <source>
        <dbReference type="ARBA" id="ARBA00022475"/>
    </source>
</evidence>
<dbReference type="InterPro" id="IPR020846">
    <property type="entry name" value="MFS_dom"/>
</dbReference>
<dbReference type="PROSITE" id="PS50850">
    <property type="entry name" value="MFS"/>
    <property type="match status" value="1"/>
</dbReference>
<evidence type="ECO:0000256" key="2">
    <source>
        <dbReference type="ARBA" id="ARBA00022448"/>
    </source>
</evidence>
<evidence type="ECO:0000259" key="8">
    <source>
        <dbReference type="PROSITE" id="PS50850"/>
    </source>
</evidence>
<evidence type="ECO:0000256" key="5">
    <source>
        <dbReference type="ARBA" id="ARBA00022989"/>
    </source>
</evidence>
<reference evidence="9" key="2">
    <citation type="submission" date="2014-04" db="EMBL/GenBank/DDBJ databases">
        <authorList>
            <person name="Urmite Genomes U."/>
        </authorList>
    </citation>
    <scope>NUCLEOTIDE SEQUENCE</scope>
    <source>
        <strain evidence="9">DSM 44626</strain>
    </source>
</reference>
<accession>A0A024K3C5</accession>
<dbReference type="PANTHER" id="PTHR43045:SF2">
    <property type="entry name" value="INNER MEMBRANE METABOLITE TRANSPORT PROTEIN YHJE"/>
    <property type="match status" value="1"/>
</dbReference>
<dbReference type="InterPro" id="IPR005829">
    <property type="entry name" value="Sugar_transporter_CS"/>
</dbReference>
<feature type="transmembrane region" description="Helical" evidence="7">
    <location>
        <begin position="346"/>
        <end position="370"/>
    </location>
</feature>
<feature type="transmembrane region" description="Helical" evidence="7">
    <location>
        <begin position="64"/>
        <end position="87"/>
    </location>
</feature>
<dbReference type="Gene3D" id="1.20.1250.20">
    <property type="entry name" value="MFS general substrate transporter like domains"/>
    <property type="match status" value="1"/>
</dbReference>
<keyword evidence="4 7" id="KW-0812">Transmembrane</keyword>
<sequence>MGESIPPAGAATTIADEPRATPMARVAVSCLVGSAIEFYDFLIYGTAAALVFPAVFFPNLTPGVAMIASMGTFATAFLSRPVGAAVFGYFGDRLGRKKTLVSTLLIMAVATVSVGLVPSTASIGMAAPLILMGLRLLQGFAVGGEWAGSALLSAEYAPGDRRGRYGMFTLLGGGVAGVLSSLTFLGVNVTIGEYSPEFLQWGWRIPFLISSVLIALALYVRLNIEETPVFAEEKSRDLVPKAPLAEVFRLQGREILLAAGSVLCTMAFCYMGNTYLAMYAHTHLGYTRSFIWSVGVLSGLVSIATVVVSAGLCDRVGRRRLMLAGWAACVPWAFVVIPLIDTGNQALYAVAIVGTFAVSGIGSGPIGAFIPELFATRYRYSGSALAINLAGVLGGALPPLVAGTLLATYGSWSIGVMLAALALTSLVCTYLLPETRGTTL</sequence>
<dbReference type="Proteomes" id="UP000028880">
    <property type="component" value="Unassembled WGS sequence"/>
</dbReference>
<dbReference type="CDD" id="cd17369">
    <property type="entry name" value="MFS_ShiA_like"/>
    <property type="match status" value="1"/>
</dbReference>
<comment type="subcellular location">
    <subcellularLocation>
        <location evidence="1">Cell membrane</location>
        <topology evidence="1">Multi-pass membrane protein</topology>
    </subcellularLocation>
</comment>
<dbReference type="InterPro" id="IPR011701">
    <property type="entry name" value="MFS"/>
</dbReference>
<feature type="transmembrane region" description="Helical" evidence="7">
    <location>
        <begin position="412"/>
        <end position="432"/>
    </location>
</feature>
<dbReference type="EMBL" id="HG964446">
    <property type="protein sequence ID" value="CDO90072.1"/>
    <property type="molecule type" value="Genomic_DNA"/>
</dbReference>
<dbReference type="HOGENOM" id="CLU_001265_39_5_11"/>
<feature type="transmembrane region" description="Helical" evidence="7">
    <location>
        <begin position="41"/>
        <end position="58"/>
    </location>
</feature>
<evidence type="ECO:0000256" key="4">
    <source>
        <dbReference type="ARBA" id="ARBA00022692"/>
    </source>
</evidence>
<dbReference type="eggNOG" id="COG0477">
    <property type="taxonomic scope" value="Bacteria"/>
</dbReference>
<protein>
    <submittedName>
        <fullName evidence="9">Major facilitator family protein transporter</fullName>
    </submittedName>
</protein>
<dbReference type="SUPFAM" id="SSF103473">
    <property type="entry name" value="MFS general substrate transporter"/>
    <property type="match status" value="1"/>
</dbReference>
<feature type="transmembrane region" description="Helical" evidence="7">
    <location>
        <begin position="321"/>
        <end position="340"/>
    </location>
</feature>
<dbReference type="STRING" id="47839.BN973_04463"/>
<dbReference type="PROSITE" id="PS00217">
    <property type="entry name" value="SUGAR_TRANSPORT_2"/>
    <property type="match status" value="1"/>
</dbReference>
<evidence type="ECO:0000256" key="6">
    <source>
        <dbReference type="ARBA" id="ARBA00023136"/>
    </source>
</evidence>
<dbReference type="GO" id="GO:0022857">
    <property type="term" value="F:transmembrane transporter activity"/>
    <property type="evidence" value="ECO:0007669"/>
    <property type="project" value="InterPro"/>
</dbReference>
<keyword evidence="2" id="KW-0813">Transport</keyword>
<keyword evidence="5 7" id="KW-1133">Transmembrane helix</keyword>